<dbReference type="AlphaFoldDB" id="A0AAD5TJX6"/>
<organism evidence="5 6">
    <name type="scientific">Geranomyces variabilis</name>
    <dbReference type="NCBI Taxonomy" id="109894"/>
    <lineage>
        <taxon>Eukaryota</taxon>
        <taxon>Fungi</taxon>
        <taxon>Fungi incertae sedis</taxon>
        <taxon>Chytridiomycota</taxon>
        <taxon>Chytridiomycota incertae sedis</taxon>
        <taxon>Chytridiomycetes</taxon>
        <taxon>Spizellomycetales</taxon>
        <taxon>Powellomycetaceae</taxon>
        <taxon>Geranomyces</taxon>
    </lineage>
</organism>
<comment type="caution">
    <text evidence="5">The sequence shown here is derived from an EMBL/GenBank/DDBJ whole genome shotgun (WGS) entry which is preliminary data.</text>
</comment>
<accession>A0AAD5TJX6</accession>
<dbReference type="PANTHER" id="PTHR11364:SF27">
    <property type="entry name" value="SULFURTRANSFERASE"/>
    <property type="match status" value="1"/>
</dbReference>
<keyword evidence="1 3" id="KW-0808">Transferase</keyword>
<evidence type="ECO:0000259" key="4">
    <source>
        <dbReference type="PROSITE" id="PS50206"/>
    </source>
</evidence>
<feature type="domain" description="Rhodanese" evidence="4">
    <location>
        <begin position="77"/>
        <end position="175"/>
    </location>
</feature>
<dbReference type="PANTHER" id="PTHR11364">
    <property type="entry name" value="THIOSULFATE SULFERTANSFERASE"/>
    <property type="match status" value="1"/>
</dbReference>
<evidence type="ECO:0000256" key="2">
    <source>
        <dbReference type="ARBA" id="ARBA00022737"/>
    </source>
</evidence>
<dbReference type="GO" id="GO:0004792">
    <property type="term" value="F:thiosulfate-cyanide sulfurtransferase activity"/>
    <property type="evidence" value="ECO:0007669"/>
    <property type="project" value="InterPro"/>
</dbReference>
<dbReference type="InterPro" id="IPR001307">
    <property type="entry name" value="Thiosulphate_STrfase_CS"/>
</dbReference>
<keyword evidence="2" id="KW-0677">Repeat</keyword>
<dbReference type="CDD" id="cd01448">
    <property type="entry name" value="TST_Repeat_1"/>
    <property type="match status" value="1"/>
</dbReference>
<sequence length="328" mass="36931">MNRYQAISQLARKSTLSALSIRDSSLVSTSWLADNLEKVVVVDATWYLNPQQIQKGKVGMDDEFAFLPNPNAKPPKDGRKEYAERHIQGARFFDLDEVSDPLSPLPHMLPTLEDFEDAVSKMGIKETDHVVVYDAQGIFSAPRVWWTFKVFGHKHVSVLDGGLPKWLAEHRPVVSTADSFPETKYRGEYQEDMVIDYQDMLLHVTDFMYSKNFTIIDARPSARFAGFAPEPRPSLSSGHIPSSVNIPASDLIDPDTKTMLPRKEIIHRLIREKIDINRPLVTMCGSGVTAAIVFLALDLVGKKGDVQLFDGSWTEWASKSKSPIKKWT</sequence>
<dbReference type="EMBL" id="JADGJQ010000024">
    <property type="protein sequence ID" value="KAJ3178805.1"/>
    <property type="molecule type" value="Genomic_DNA"/>
</dbReference>
<proteinExistence type="predicted"/>
<dbReference type="InterPro" id="IPR045078">
    <property type="entry name" value="TST/MPST-like"/>
</dbReference>
<dbReference type="PROSITE" id="PS50206">
    <property type="entry name" value="RHODANESE_3"/>
    <property type="match status" value="2"/>
</dbReference>
<dbReference type="InterPro" id="IPR001763">
    <property type="entry name" value="Rhodanese-like_dom"/>
</dbReference>
<dbReference type="GO" id="GO:0005739">
    <property type="term" value="C:mitochondrion"/>
    <property type="evidence" value="ECO:0007669"/>
    <property type="project" value="TreeGrafter"/>
</dbReference>
<keyword evidence="6" id="KW-1185">Reference proteome</keyword>
<protein>
    <recommendedName>
        <fullName evidence="3">Sulfurtransferase</fullName>
    </recommendedName>
</protein>
<dbReference type="Proteomes" id="UP001212152">
    <property type="component" value="Unassembled WGS sequence"/>
</dbReference>
<reference evidence="5" key="1">
    <citation type="submission" date="2020-05" db="EMBL/GenBank/DDBJ databases">
        <title>Phylogenomic resolution of chytrid fungi.</title>
        <authorList>
            <person name="Stajich J.E."/>
            <person name="Amses K."/>
            <person name="Simmons R."/>
            <person name="Seto K."/>
            <person name="Myers J."/>
            <person name="Bonds A."/>
            <person name="Quandt C.A."/>
            <person name="Barry K."/>
            <person name="Liu P."/>
            <person name="Grigoriev I."/>
            <person name="Longcore J.E."/>
            <person name="James T.Y."/>
        </authorList>
    </citation>
    <scope>NUCLEOTIDE SEQUENCE</scope>
    <source>
        <strain evidence="5">JEL0379</strain>
    </source>
</reference>
<evidence type="ECO:0000313" key="5">
    <source>
        <dbReference type="EMBL" id="KAJ3178805.1"/>
    </source>
</evidence>
<dbReference type="SMART" id="SM00450">
    <property type="entry name" value="RHOD"/>
    <property type="match status" value="2"/>
</dbReference>
<evidence type="ECO:0000256" key="3">
    <source>
        <dbReference type="RuleBase" id="RU000507"/>
    </source>
</evidence>
<dbReference type="SUPFAM" id="SSF52821">
    <property type="entry name" value="Rhodanese/Cell cycle control phosphatase"/>
    <property type="match status" value="2"/>
</dbReference>
<feature type="domain" description="Rhodanese" evidence="4">
    <location>
        <begin position="209"/>
        <end position="325"/>
    </location>
</feature>
<dbReference type="PROSITE" id="PS00683">
    <property type="entry name" value="RHODANESE_2"/>
    <property type="match status" value="1"/>
</dbReference>
<evidence type="ECO:0000313" key="6">
    <source>
        <dbReference type="Proteomes" id="UP001212152"/>
    </source>
</evidence>
<dbReference type="InterPro" id="IPR036873">
    <property type="entry name" value="Rhodanese-like_dom_sf"/>
</dbReference>
<dbReference type="CDD" id="cd01449">
    <property type="entry name" value="TST_Repeat_2"/>
    <property type="match status" value="1"/>
</dbReference>
<dbReference type="FunFam" id="3.40.250.10:FF:000001">
    <property type="entry name" value="Sulfurtransferase"/>
    <property type="match status" value="1"/>
</dbReference>
<dbReference type="Pfam" id="PF00581">
    <property type="entry name" value="Rhodanese"/>
    <property type="match status" value="2"/>
</dbReference>
<dbReference type="Gene3D" id="3.40.250.10">
    <property type="entry name" value="Rhodanese-like domain"/>
    <property type="match status" value="2"/>
</dbReference>
<gene>
    <name evidence="5" type="ORF">HDU87_003360</name>
</gene>
<evidence type="ECO:0000256" key="1">
    <source>
        <dbReference type="ARBA" id="ARBA00022679"/>
    </source>
</evidence>
<name>A0AAD5TJX6_9FUNG</name>